<evidence type="ECO:0000313" key="2">
    <source>
        <dbReference type="Proteomes" id="UP001498476"/>
    </source>
</evidence>
<proteinExistence type="predicted"/>
<protein>
    <submittedName>
        <fullName evidence="1">Uncharacterized protein</fullName>
    </submittedName>
</protein>
<organism evidence="1 2">
    <name type="scientific">Neonectria punicea</name>
    <dbReference type="NCBI Taxonomy" id="979145"/>
    <lineage>
        <taxon>Eukaryota</taxon>
        <taxon>Fungi</taxon>
        <taxon>Dikarya</taxon>
        <taxon>Ascomycota</taxon>
        <taxon>Pezizomycotina</taxon>
        <taxon>Sordariomycetes</taxon>
        <taxon>Hypocreomycetidae</taxon>
        <taxon>Hypocreales</taxon>
        <taxon>Nectriaceae</taxon>
        <taxon>Neonectria</taxon>
    </lineage>
</organism>
<dbReference type="Proteomes" id="UP001498476">
    <property type="component" value="Unassembled WGS sequence"/>
</dbReference>
<gene>
    <name evidence="1" type="ORF">QQX98_007040</name>
</gene>
<reference evidence="1 2" key="1">
    <citation type="journal article" date="2025" name="Microbiol. Resour. Announc.">
        <title>Draft genome sequences for Neonectria magnoliae and Neonectria punicea, canker pathogens of Liriodendron tulipifera and Acer saccharum in West Virginia.</title>
        <authorList>
            <person name="Petronek H.M."/>
            <person name="Kasson M.T."/>
            <person name="Metheny A.M."/>
            <person name="Stauder C.M."/>
            <person name="Lovett B."/>
            <person name="Lynch S.C."/>
            <person name="Garnas J.R."/>
            <person name="Kasson L.R."/>
            <person name="Stajich J.E."/>
        </authorList>
    </citation>
    <scope>NUCLEOTIDE SEQUENCE [LARGE SCALE GENOMIC DNA]</scope>
    <source>
        <strain evidence="1 2">NRRL 64653</strain>
    </source>
</reference>
<dbReference type="EMBL" id="JAZAVJ010000111">
    <property type="protein sequence ID" value="KAK7414097.1"/>
    <property type="molecule type" value="Genomic_DNA"/>
</dbReference>
<evidence type="ECO:0000313" key="1">
    <source>
        <dbReference type="EMBL" id="KAK7414097.1"/>
    </source>
</evidence>
<keyword evidence="2" id="KW-1185">Reference proteome</keyword>
<sequence length="103" mass="12017">MAQIQYQLHAVNNRLITISTLQYNMTMSFMNHDNKTQNDIPVLLPLRNVATGEIAFGFPNTLQEMNNLNERNLNRILEEVRVILEPGVPRELKRKTLLSKWIQ</sequence>
<comment type="caution">
    <text evidence="1">The sequence shown here is derived from an EMBL/GenBank/DDBJ whole genome shotgun (WGS) entry which is preliminary data.</text>
</comment>
<accession>A0ABR1GZC9</accession>
<name>A0ABR1GZC9_9HYPO</name>